<proteinExistence type="predicted"/>
<evidence type="ECO:0000313" key="3">
    <source>
        <dbReference type="Proteomes" id="UP001162001"/>
    </source>
</evidence>
<dbReference type="Pfam" id="PF13524">
    <property type="entry name" value="Glyco_trans_1_2"/>
    <property type="match status" value="1"/>
</dbReference>
<sequence>MKLLITSYYGLRESLLSAANSLRKLGITVIDFHLFELYKSADNDKLSRFDSFIKKESPHIILWWYIGIPINDMKHIVENNLDIKHVYFNWDDPYNWNVHNLSERCKFFDYSFICCEQSIPRYLQYGSKNVDYILPGYDPQIHNIILFDDPYDVSKYTCDISFCCTNLYESNDKYPNQYINRKELIDNIYNNQEKYNFTFHIYGPEFLGILYPKSYKGFIKYNDTNKLFNYSKINLCTHVQQNAYKYLNERAILILGSGGLLYVDRVDGLDQLIEVNKECVIIDKNNYIQQIRYILDNYDKYYLVRHNGNNKSRLLTWNIWASKIHNCITNLWLMPK</sequence>
<name>A0A7D3R1S9_9VIRU</name>
<evidence type="ECO:0000313" key="2">
    <source>
        <dbReference type="EMBL" id="QKF94561.1"/>
    </source>
</evidence>
<feature type="domain" description="Spore protein YkvP/CgeB glycosyl transferase-like" evidence="1">
    <location>
        <begin position="183"/>
        <end position="300"/>
    </location>
</feature>
<reference evidence="2 3" key="1">
    <citation type="submission" date="2020-04" db="EMBL/GenBank/DDBJ databases">
        <title>Advantages and limits of metagenomic assembly and binning of a giant virus.</title>
        <authorList>
            <person name="Schulz F."/>
            <person name="Andreani J."/>
            <person name="Francis R."/>
            <person name="Boudjemaa H."/>
            <person name="Bou Khalil J.Y."/>
            <person name="Lee J."/>
            <person name="La Scola B."/>
            <person name="Woyke T."/>
        </authorList>
    </citation>
    <scope>NUCLEOTIDE SEQUENCE [LARGE SCALE GENOMIC DNA]</scope>
    <source>
        <strain evidence="2 3">FV1/VV64</strain>
    </source>
</reference>
<dbReference type="Proteomes" id="UP001162001">
    <property type="component" value="Segment"/>
</dbReference>
<dbReference type="EMBL" id="MT418680">
    <property type="protein sequence ID" value="QKF94561.1"/>
    <property type="molecule type" value="Genomic_DNA"/>
</dbReference>
<protein>
    <recommendedName>
        <fullName evidence="1">Spore protein YkvP/CgeB glycosyl transferase-like domain-containing protein</fullName>
    </recommendedName>
</protein>
<accession>A0A7D3R1S9</accession>
<organism evidence="2 3">
    <name type="scientific">Fadolivirus FV1/VV64</name>
    <dbReference type="NCBI Taxonomy" id="3070911"/>
    <lineage>
        <taxon>Viruses</taxon>
        <taxon>Varidnaviria</taxon>
        <taxon>Bamfordvirae</taxon>
        <taxon>Nucleocytoviricota</taxon>
        <taxon>Megaviricetes</taxon>
        <taxon>Imitervirales</taxon>
        <taxon>Mimiviridae</taxon>
        <taxon>Klosneuvirinae</taxon>
        <taxon>Fadolivirus</taxon>
        <taxon>Fadolivirus algeromassiliense</taxon>
    </lineage>
</organism>
<dbReference type="InterPro" id="IPR055259">
    <property type="entry name" value="YkvP/CgeB_Glyco_trans-like"/>
</dbReference>
<gene>
    <name evidence="2" type="ORF">Fadolivirus_1_1103</name>
</gene>
<evidence type="ECO:0000259" key="1">
    <source>
        <dbReference type="Pfam" id="PF13524"/>
    </source>
</evidence>
<keyword evidence="3" id="KW-1185">Reference proteome</keyword>